<dbReference type="SUPFAM" id="SSF53756">
    <property type="entry name" value="UDP-Glycosyltransferase/glycogen phosphorylase"/>
    <property type="match status" value="1"/>
</dbReference>
<evidence type="ECO:0000256" key="2">
    <source>
        <dbReference type="ARBA" id="ARBA00022679"/>
    </source>
</evidence>
<name>A0A318M8Q8_9BIFI</name>
<dbReference type="CDD" id="cd03801">
    <property type="entry name" value="GT4_PimA-like"/>
    <property type="match status" value="1"/>
</dbReference>
<dbReference type="PANTHER" id="PTHR45947:SF3">
    <property type="entry name" value="SULFOQUINOVOSYL TRANSFERASE SQD2"/>
    <property type="match status" value="1"/>
</dbReference>
<organism evidence="5 6">
    <name type="scientific">Bifidobacterium asteroides</name>
    <dbReference type="NCBI Taxonomy" id="1684"/>
    <lineage>
        <taxon>Bacteria</taxon>
        <taxon>Bacillati</taxon>
        <taxon>Actinomycetota</taxon>
        <taxon>Actinomycetes</taxon>
        <taxon>Bifidobacteriales</taxon>
        <taxon>Bifidobacteriaceae</taxon>
        <taxon>Bifidobacterium</taxon>
    </lineage>
</organism>
<evidence type="ECO:0000313" key="5">
    <source>
        <dbReference type="EMBL" id="PXY82813.1"/>
    </source>
</evidence>
<reference evidence="5 6" key="1">
    <citation type="submission" date="2018-05" db="EMBL/GenBank/DDBJ databases">
        <title>Reference genomes for bee gut microbiota database.</title>
        <authorList>
            <person name="Ellegaard K.M."/>
        </authorList>
    </citation>
    <scope>NUCLEOTIDE SEQUENCE [LARGE SCALE GENOMIC DNA]</scope>
    <source>
        <strain evidence="5 6">ESL0200</strain>
    </source>
</reference>
<dbReference type="Proteomes" id="UP000247744">
    <property type="component" value="Unassembled WGS sequence"/>
</dbReference>
<dbReference type="Pfam" id="PF13439">
    <property type="entry name" value="Glyco_transf_4"/>
    <property type="match status" value="1"/>
</dbReference>
<dbReference type="InterPro" id="IPR050194">
    <property type="entry name" value="Glycosyltransferase_grp1"/>
</dbReference>
<feature type="domain" description="Glycosyltransferase subfamily 4-like N-terminal" evidence="4">
    <location>
        <begin position="34"/>
        <end position="197"/>
    </location>
</feature>
<dbReference type="GO" id="GO:0016757">
    <property type="term" value="F:glycosyltransferase activity"/>
    <property type="evidence" value="ECO:0007669"/>
    <property type="project" value="UniProtKB-KW"/>
</dbReference>
<dbReference type="PANTHER" id="PTHR45947">
    <property type="entry name" value="SULFOQUINOVOSYL TRANSFERASE SQD2"/>
    <property type="match status" value="1"/>
</dbReference>
<comment type="caution">
    <text evidence="5">The sequence shown here is derived from an EMBL/GenBank/DDBJ whole genome shotgun (WGS) entry which is preliminary data.</text>
</comment>
<evidence type="ECO:0000256" key="3">
    <source>
        <dbReference type="SAM" id="MobiDB-lite"/>
    </source>
</evidence>
<gene>
    <name evidence="5" type="ORF">DKK75_03605</name>
</gene>
<dbReference type="InterPro" id="IPR028098">
    <property type="entry name" value="Glyco_trans_4-like_N"/>
</dbReference>
<dbReference type="Gene3D" id="3.40.50.2000">
    <property type="entry name" value="Glycogen Phosphorylase B"/>
    <property type="match status" value="2"/>
</dbReference>
<dbReference type="RefSeq" id="WP_110452085.1">
    <property type="nucleotide sequence ID" value="NZ_QGLL01000006.1"/>
</dbReference>
<dbReference type="AlphaFoldDB" id="A0A318M8Q8"/>
<dbReference type="OrthoDB" id="5240531at2"/>
<evidence type="ECO:0000313" key="6">
    <source>
        <dbReference type="Proteomes" id="UP000247744"/>
    </source>
</evidence>
<feature type="region of interest" description="Disordered" evidence="3">
    <location>
        <begin position="413"/>
        <end position="435"/>
    </location>
</feature>
<keyword evidence="1" id="KW-0328">Glycosyltransferase</keyword>
<evidence type="ECO:0000256" key="1">
    <source>
        <dbReference type="ARBA" id="ARBA00022676"/>
    </source>
</evidence>
<proteinExistence type="predicted"/>
<evidence type="ECO:0000259" key="4">
    <source>
        <dbReference type="Pfam" id="PF13439"/>
    </source>
</evidence>
<dbReference type="GO" id="GO:1901137">
    <property type="term" value="P:carbohydrate derivative biosynthetic process"/>
    <property type="evidence" value="ECO:0007669"/>
    <property type="project" value="UniProtKB-ARBA"/>
</dbReference>
<keyword evidence="2 5" id="KW-0808">Transferase</keyword>
<protein>
    <submittedName>
        <fullName evidence="5">Glycosyltransferase family 1 protein</fullName>
    </submittedName>
</protein>
<accession>A0A318M8Q8</accession>
<dbReference type="EMBL" id="QGLL01000006">
    <property type="protein sequence ID" value="PXY82813.1"/>
    <property type="molecule type" value="Genomic_DNA"/>
</dbReference>
<dbReference type="Pfam" id="PF13692">
    <property type="entry name" value="Glyco_trans_1_4"/>
    <property type="match status" value="1"/>
</dbReference>
<sequence length="435" mass="48088">MKAPEQKPEQETERAAIKAPLRVGIISPYSFETPGGVQLHIRDFARHLMDRGHQVQVLAPGRRTQDMPLWVHTTGSSFSIPYNGSVANLSYFGVAGHKTRQWVRQGHFDILHLHEPEVPSLSHKPLRPGFIPCPYVATFHAAFDSTPLALRLTRRYLRRYLANISQAIFVSPSAMQNAKNLLEPGIPSQIIPNGIETGTLRNAQPRPEWQGSERQPTIGFLGRMKEERKGFKILAQAAPAILQRVPGARFLCAGDGQTEARKILEAVDPGLAQHFTFLGRISDEDKAAFYHSLGMYVAPQTGGESFGIVLVEAMAAGCPVVASDLPAFKDVSQNGYSARLFATGDPQDCARVVLDLLDDRATRLDLASCGMRRACDYDWERVTDQVLDVYARALAARPDHRRGLLGRLVGRKAGSPCDEAPRKGSKTRKIVKERN</sequence>